<dbReference type="KEGG" id="mcg:GL4_0390"/>
<protein>
    <submittedName>
        <fullName evidence="2">Uncharacterized protein</fullName>
    </submittedName>
</protein>
<dbReference type="HOGENOM" id="CLU_3027056_0_0_5"/>
<gene>
    <name evidence="2" type="ORF">GL4_0390</name>
</gene>
<dbReference type="Proteomes" id="UP000031643">
    <property type="component" value="Chromosome"/>
</dbReference>
<feature type="region of interest" description="Disordered" evidence="1">
    <location>
        <begin position="35"/>
        <end position="55"/>
    </location>
</feature>
<reference evidence="2 3" key="1">
    <citation type="submission" date="2014-09" db="EMBL/GenBank/DDBJ databases">
        <title>Genome sequencing of Methyloceanibacter caenitepidi Gela4.</title>
        <authorList>
            <person name="Takeuchi M."/>
            <person name="Susumu S."/>
            <person name="Kamagata Y."/>
            <person name="Oshima K."/>
            <person name="Hattori M."/>
            <person name="Iwasaki W."/>
        </authorList>
    </citation>
    <scope>NUCLEOTIDE SEQUENCE [LARGE SCALE GENOMIC DNA]</scope>
    <source>
        <strain evidence="2 3">Gela4</strain>
    </source>
</reference>
<dbReference type="STRING" id="1384459.GL4_0390"/>
<evidence type="ECO:0000256" key="1">
    <source>
        <dbReference type="SAM" id="MobiDB-lite"/>
    </source>
</evidence>
<proteinExistence type="predicted"/>
<dbReference type="EMBL" id="AP014648">
    <property type="protein sequence ID" value="BAQ15858.1"/>
    <property type="molecule type" value="Genomic_DNA"/>
</dbReference>
<name>A0A0A8JYK0_9HYPH</name>
<keyword evidence="3" id="KW-1185">Reference proteome</keyword>
<evidence type="ECO:0000313" key="3">
    <source>
        <dbReference type="Proteomes" id="UP000031643"/>
    </source>
</evidence>
<dbReference type="AlphaFoldDB" id="A0A0A8JYK0"/>
<accession>A0A0A8JYK0</accession>
<evidence type="ECO:0000313" key="2">
    <source>
        <dbReference type="EMBL" id="BAQ15858.1"/>
    </source>
</evidence>
<sequence length="55" mass="5778">MAKQGGSWALSGAAHHKIASLASFRRFRDGHVCGAGPQAEGPFARMPKKTASARI</sequence>
<organism evidence="2 3">
    <name type="scientific">Methyloceanibacter caenitepidi</name>
    <dbReference type="NCBI Taxonomy" id="1384459"/>
    <lineage>
        <taxon>Bacteria</taxon>
        <taxon>Pseudomonadati</taxon>
        <taxon>Pseudomonadota</taxon>
        <taxon>Alphaproteobacteria</taxon>
        <taxon>Hyphomicrobiales</taxon>
        <taxon>Hyphomicrobiaceae</taxon>
        <taxon>Methyloceanibacter</taxon>
    </lineage>
</organism>